<dbReference type="PROSITE" id="PS51257">
    <property type="entry name" value="PROKAR_LIPOPROTEIN"/>
    <property type="match status" value="1"/>
</dbReference>
<dbReference type="Proteomes" id="UP000192491">
    <property type="component" value="Unassembled WGS sequence"/>
</dbReference>
<dbReference type="AlphaFoldDB" id="A0A1Y1QGF6"/>
<evidence type="ECO:0000313" key="1">
    <source>
        <dbReference type="EMBL" id="OQX04800.1"/>
    </source>
</evidence>
<sequence length="144" mass="15468">MRKWIIVVITGILSACTGEHNLDSPLKTCKAVTVALAGDKQVVWHSEQQTEQTGVQLQVTLEFALEGQPGNEVSQAVCIYGLSSPDTDYRNAMGEYANTPTEMIINGMAIPASDLVQAINRATADTAKAIGQKAVEQINEKSGY</sequence>
<organism evidence="1 2">
    <name type="scientific">Thiothrix lacustris</name>
    <dbReference type="NCBI Taxonomy" id="525917"/>
    <lineage>
        <taxon>Bacteria</taxon>
        <taxon>Pseudomonadati</taxon>
        <taxon>Pseudomonadota</taxon>
        <taxon>Gammaproteobacteria</taxon>
        <taxon>Thiotrichales</taxon>
        <taxon>Thiotrichaceae</taxon>
        <taxon>Thiothrix</taxon>
    </lineage>
</organism>
<proteinExistence type="predicted"/>
<evidence type="ECO:0000313" key="2">
    <source>
        <dbReference type="Proteomes" id="UP000192491"/>
    </source>
</evidence>
<name>A0A1Y1QGF6_9GAMM</name>
<accession>A0A1Y1QGF6</accession>
<protein>
    <recommendedName>
        <fullName evidence="3">Lipoprotein</fullName>
    </recommendedName>
</protein>
<gene>
    <name evidence="1" type="ORF">BWK73_35225</name>
</gene>
<comment type="caution">
    <text evidence="1">The sequence shown here is derived from an EMBL/GenBank/DDBJ whole genome shotgun (WGS) entry which is preliminary data.</text>
</comment>
<reference evidence="1 2" key="1">
    <citation type="submission" date="2017-01" db="EMBL/GenBank/DDBJ databases">
        <title>Novel large sulfur bacteria in the metagenomes of groundwater-fed chemosynthetic microbial mats in the Lake Huron basin.</title>
        <authorList>
            <person name="Sharrar A.M."/>
            <person name="Flood B.E."/>
            <person name="Bailey J.V."/>
            <person name="Jones D.S."/>
            <person name="Biddanda B."/>
            <person name="Ruberg S.A."/>
            <person name="Marcus D.N."/>
            <person name="Dick G.J."/>
        </authorList>
    </citation>
    <scope>NUCLEOTIDE SEQUENCE [LARGE SCALE GENOMIC DNA]</scope>
    <source>
        <strain evidence="1">A8</strain>
    </source>
</reference>
<evidence type="ECO:0008006" key="3">
    <source>
        <dbReference type="Google" id="ProtNLM"/>
    </source>
</evidence>
<dbReference type="EMBL" id="MTEJ01000319">
    <property type="protein sequence ID" value="OQX04800.1"/>
    <property type="molecule type" value="Genomic_DNA"/>
</dbReference>